<evidence type="ECO:0000313" key="9">
    <source>
        <dbReference type="EMBL" id="PSS08466.1"/>
    </source>
</evidence>
<dbReference type="InParanoid" id="A0A2T3AQD7"/>
<evidence type="ECO:0000256" key="2">
    <source>
        <dbReference type="ARBA" id="ARBA00012925"/>
    </source>
</evidence>
<dbReference type="Pfam" id="PF00484">
    <property type="entry name" value="Pro_CA"/>
    <property type="match status" value="1"/>
</dbReference>
<keyword evidence="3 7" id="KW-0479">Metal-binding</keyword>
<evidence type="ECO:0000313" key="10">
    <source>
        <dbReference type="Proteomes" id="UP000241818"/>
    </source>
</evidence>
<dbReference type="OrthoDB" id="10248475at2759"/>
<dbReference type="GeneID" id="36570147"/>
<feature type="binding site" evidence="7">
    <location>
        <position position="94"/>
    </location>
    <ligand>
        <name>Zn(2+)</name>
        <dbReference type="ChEBI" id="CHEBI:29105"/>
    </ligand>
</feature>
<keyword evidence="5 8" id="KW-0456">Lyase</keyword>
<dbReference type="RefSeq" id="XP_024716864.1">
    <property type="nucleotide sequence ID" value="XM_024862066.1"/>
</dbReference>
<dbReference type="SMART" id="SM00947">
    <property type="entry name" value="Pro_CA"/>
    <property type="match status" value="1"/>
</dbReference>
<feature type="binding site" evidence="7">
    <location>
        <position position="91"/>
    </location>
    <ligand>
        <name>Zn(2+)</name>
        <dbReference type="ChEBI" id="CHEBI:29105"/>
    </ligand>
</feature>
<dbReference type="EMBL" id="KZ679018">
    <property type="protein sequence ID" value="PSS08466.1"/>
    <property type="molecule type" value="Genomic_DNA"/>
</dbReference>
<dbReference type="AlphaFoldDB" id="A0A2T3AQD7"/>
<keyword evidence="4 7" id="KW-0862">Zinc</keyword>
<protein>
    <recommendedName>
        <fullName evidence="2 8">Carbonic anhydrase</fullName>
        <ecNumber evidence="2 8">4.2.1.1</ecNumber>
    </recommendedName>
    <alternativeName>
        <fullName evidence="8">Carbonate dehydratase</fullName>
    </alternativeName>
</protein>
<sequence>MKNFLANVDYTAVPVPPDFIPSLQTPQQQILWVGCSDSQIIETDTLNVPRQEFFVHRNLGNKLSNGDTSSLSAIELCVEVIQVKHIIVCGHYGCGLINTHSDIKSYAGWLSSLNDLETVSEDKFGHGSGVEERDRRLVELNVLAEVHWIMQQPSIMKAIRERGLEVHGFVYNPVRNSCVKLEISPANIS</sequence>
<evidence type="ECO:0000256" key="1">
    <source>
        <dbReference type="ARBA" id="ARBA00006217"/>
    </source>
</evidence>
<dbReference type="Gene3D" id="3.40.1050.10">
    <property type="entry name" value="Carbonic anhydrase"/>
    <property type="match status" value="1"/>
</dbReference>
<dbReference type="InterPro" id="IPR036874">
    <property type="entry name" value="Carbonic_anhydrase_sf"/>
</dbReference>
<dbReference type="STRING" id="857342.A0A2T3AQD7"/>
<dbReference type="GO" id="GO:0005737">
    <property type="term" value="C:cytoplasm"/>
    <property type="evidence" value="ECO:0007669"/>
    <property type="project" value="TreeGrafter"/>
</dbReference>
<accession>A0A2T3AQD7</accession>
<dbReference type="InterPro" id="IPR001765">
    <property type="entry name" value="Carbonic_anhydrase"/>
</dbReference>
<comment type="catalytic activity">
    <reaction evidence="6 8">
        <text>hydrogencarbonate + H(+) = CO2 + H2O</text>
        <dbReference type="Rhea" id="RHEA:10748"/>
        <dbReference type="ChEBI" id="CHEBI:15377"/>
        <dbReference type="ChEBI" id="CHEBI:15378"/>
        <dbReference type="ChEBI" id="CHEBI:16526"/>
        <dbReference type="ChEBI" id="CHEBI:17544"/>
        <dbReference type="EC" id="4.2.1.1"/>
    </reaction>
</comment>
<gene>
    <name evidence="9" type="ORF">M430DRAFT_128467</name>
</gene>
<dbReference type="PANTHER" id="PTHR11002">
    <property type="entry name" value="CARBONIC ANHYDRASE"/>
    <property type="match status" value="1"/>
</dbReference>
<keyword evidence="10" id="KW-1185">Reference proteome</keyword>
<organism evidence="9 10">
    <name type="scientific">Amorphotheca resinae ATCC 22711</name>
    <dbReference type="NCBI Taxonomy" id="857342"/>
    <lineage>
        <taxon>Eukaryota</taxon>
        <taxon>Fungi</taxon>
        <taxon>Dikarya</taxon>
        <taxon>Ascomycota</taxon>
        <taxon>Pezizomycotina</taxon>
        <taxon>Leotiomycetes</taxon>
        <taxon>Helotiales</taxon>
        <taxon>Amorphothecaceae</taxon>
        <taxon>Amorphotheca</taxon>
    </lineage>
</organism>
<comment type="similarity">
    <text evidence="1 8">Belongs to the beta-class carbonic anhydrase family.</text>
</comment>
<dbReference type="GO" id="GO:0034599">
    <property type="term" value="P:cellular response to oxidative stress"/>
    <property type="evidence" value="ECO:0007669"/>
    <property type="project" value="TreeGrafter"/>
</dbReference>
<dbReference type="SUPFAM" id="SSF53056">
    <property type="entry name" value="beta-carbonic anhydrase, cab"/>
    <property type="match status" value="1"/>
</dbReference>
<evidence type="ECO:0000256" key="6">
    <source>
        <dbReference type="ARBA" id="ARBA00048348"/>
    </source>
</evidence>
<comment type="cofactor">
    <cofactor evidence="7">
        <name>Zn(2+)</name>
        <dbReference type="ChEBI" id="CHEBI:29105"/>
    </cofactor>
    <text evidence="7">Binds 1 zinc ion per subunit.</text>
</comment>
<dbReference type="Proteomes" id="UP000241818">
    <property type="component" value="Unassembled WGS sequence"/>
</dbReference>
<dbReference type="PANTHER" id="PTHR11002:SF76">
    <property type="entry name" value="CARBONIC ANHYDRASE"/>
    <property type="match status" value="1"/>
</dbReference>
<reference evidence="9 10" key="1">
    <citation type="journal article" date="2018" name="New Phytol.">
        <title>Comparative genomics and transcriptomics depict ericoid mycorrhizal fungi as versatile saprotrophs and plant mutualists.</title>
        <authorList>
            <person name="Martino E."/>
            <person name="Morin E."/>
            <person name="Grelet G.A."/>
            <person name="Kuo A."/>
            <person name="Kohler A."/>
            <person name="Daghino S."/>
            <person name="Barry K.W."/>
            <person name="Cichocki N."/>
            <person name="Clum A."/>
            <person name="Dockter R.B."/>
            <person name="Hainaut M."/>
            <person name="Kuo R.C."/>
            <person name="LaButti K."/>
            <person name="Lindahl B.D."/>
            <person name="Lindquist E.A."/>
            <person name="Lipzen A."/>
            <person name="Khouja H.R."/>
            <person name="Magnuson J."/>
            <person name="Murat C."/>
            <person name="Ohm R.A."/>
            <person name="Singer S.W."/>
            <person name="Spatafora J.W."/>
            <person name="Wang M."/>
            <person name="Veneault-Fourrey C."/>
            <person name="Henrissat B."/>
            <person name="Grigoriev I.V."/>
            <person name="Martin F.M."/>
            <person name="Perotto S."/>
        </authorList>
    </citation>
    <scope>NUCLEOTIDE SEQUENCE [LARGE SCALE GENOMIC DNA]</scope>
    <source>
        <strain evidence="9 10">ATCC 22711</strain>
    </source>
</reference>
<name>A0A2T3AQD7_AMORE</name>
<dbReference type="PROSITE" id="PS51257">
    <property type="entry name" value="PROKAR_LIPOPROTEIN"/>
    <property type="match status" value="1"/>
</dbReference>
<evidence type="ECO:0000256" key="3">
    <source>
        <dbReference type="ARBA" id="ARBA00022723"/>
    </source>
</evidence>
<dbReference type="GO" id="GO:0071244">
    <property type="term" value="P:cellular response to carbon dioxide"/>
    <property type="evidence" value="ECO:0007669"/>
    <property type="project" value="TreeGrafter"/>
</dbReference>
<evidence type="ECO:0000256" key="7">
    <source>
        <dbReference type="PIRSR" id="PIRSR601765-1"/>
    </source>
</evidence>
<proteinExistence type="inferred from homology"/>
<comment type="function">
    <text evidence="8">Reversible hydration of carbon dioxide.</text>
</comment>
<feature type="binding site" evidence="7">
    <location>
        <position position="35"/>
    </location>
    <ligand>
        <name>Zn(2+)</name>
        <dbReference type="ChEBI" id="CHEBI:29105"/>
    </ligand>
</feature>
<evidence type="ECO:0000256" key="8">
    <source>
        <dbReference type="RuleBase" id="RU003956"/>
    </source>
</evidence>
<evidence type="ECO:0000256" key="4">
    <source>
        <dbReference type="ARBA" id="ARBA00022833"/>
    </source>
</evidence>
<evidence type="ECO:0000256" key="5">
    <source>
        <dbReference type="ARBA" id="ARBA00023239"/>
    </source>
</evidence>
<dbReference type="GO" id="GO:0008270">
    <property type="term" value="F:zinc ion binding"/>
    <property type="evidence" value="ECO:0007669"/>
    <property type="project" value="UniProtKB-UniRule"/>
</dbReference>
<feature type="binding site" evidence="7">
    <location>
        <position position="37"/>
    </location>
    <ligand>
        <name>Zn(2+)</name>
        <dbReference type="ChEBI" id="CHEBI:29105"/>
    </ligand>
</feature>
<dbReference type="EC" id="4.2.1.1" evidence="2 8"/>
<dbReference type="GO" id="GO:0004089">
    <property type="term" value="F:carbonate dehydratase activity"/>
    <property type="evidence" value="ECO:0007669"/>
    <property type="project" value="UniProtKB-UniRule"/>
</dbReference>